<accession>A0A401UGN8</accession>
<dbReference type="RefSeq" id="WP_124997433.1">
    <property type="nucleotide sequence ID" value="NZ_BHYK01000002.1"/>
</dbReference>
<proteinExistence type="predicted"/>
<dbReference type="OrthoDB" id="9771846at2"/>
<keyword evidence="4" id="KW-1185">Reference proteome</keyword>
<reference evidence="3 4" key="1">
    <citation type="submission" date="2018-11" db="EMBL/GenBank/DDBJ databases">
        <title>Genome sequencing and assembly of Clostridium tagluense strain A121.</title>
        <authorList>
            <person name="Murakami T."/>
            <person name="Segawa T."/>
            <person name="Shcherbakova V.A."/>
            <person name="Mori H."/>
            <person name="Yoshimura Y."/>
        </authorList>
    </citation>
    <scope>NUCLEOTIDE SEQUENCE [LARGE SCALE GENOMIC DNA]</scope>
    <source>
        <strain evidence="3 4">A121</strain>
    </source>
</reference>
<dbReference type="AlphaFoldDB" id="A0A401UGN8"/>
<feature type="domain" description="Methyltransferase" evidence="2">
    <location>
        <begin position="265"/>
        <end position="330"/>
    </location>
</feature>
<dbReference type="Gene3D" id="3.40.50.150">
    <property type="entry name" value="Vaccinia Virus protein VP39"/>
    <property type="match status" value="1"/>
</dbReference>
<name>A0A401UGN8_9CLOT</name>
<sequence length="368" mass="42673">MITSIVVLTYNKLKYIKLCIESIRKYTDKNNYEIIVVDNHSTDGTVDWLNNQRDIKTILNEENVGFPKGCNQGINIADGDNILLLNNDVVVTPNWLMNLNKCLYSFEDIGAVGAVANRCPYYQQISVEYNTLEEMICFAEKYNISDENKWEERLKLIGFCIAIKREVIEKIGLLDEEFTPGNFEDDDYSLRIRKAKYRLMLCRDTFIHHYGNVTFGENPYEYSKILKINQKKFEKKWGFSWENCKSINYEIIKLINRPKTEEFNVLEIGCGCGANLLEIKNIFKNANVYGIESNKNAGEIAKTFAKVIIGNIDNCELAYEDRFFDYMIFSSIEVDLNESFKIPIFIKKHLKGDGLILINNINTKFTQL</sequence>
<dbReference type="InterPro" id="IPR041698">
    <property type="entry name" value="Methyltransf_25"/>
</dbReference>
<evidence type="ECO:0000313" key="3">
    <source>
        <dbReference type="EMBL" id="GCD08708.1"/>
    </source>
</evidence>
<dbReference type="InterPro" id="IPR029044">
    <property type="entry name" value="Nucleotide-diphossugar_trans"/>
</dbReference>
<dbReference type="PANTHER" id="PTHR43179:SF7">
    <property type="entry name" value="RHAMNOSYLTRANSFERASE WBBL"/>
    <property type="match status" value="1"/>
</dbReference>
<protein>
    <recommendedName>
        <fullName evidence="5">Glycosyl transferase</fullName>
    </recommendedName>
</protein>
<dbReference type="EMBL" id="BHYK01000002">
    <property type="protein sequence ID" value="GCD08708.1"/>
    <property type="molecule type" value="Genomic_DNA"/>
</dbReference>
<dbReference type="SUPFAM" id="SSF53335">
    <property type="entry name" value="S-adenosyl-L-methionine-dependent methyltransferases"/>
    <property type="match status" value="1"/>
</dbReference>
<dbReference type="Pfam" id="PF13649">
    <property type="entry name" value="Methyltransf_25"/>
    <property type="match status" value="1"/>
</dbReference>
<evidence type="ECO:0008006" key="5">
    <source>
        <dbReference type="Google" id="ProtNLM"/>
    </source>
</evidence>
<dbReference type="Proteomes" id="UP000287872">
    <property type="component" value="Unassembled WGS sequence"/>
</dbReference>
<evidence type="ECO:0000259" key="1">
    <source>
        <dbReference type="Pfam" id="PF00535"/>
    </source>
</evidence>
<evidence type="ECO:0000313" key="4">
    <source>
        <dbReference type="Proteomes" id="UP000287872"/>
    </source>
</evidence>
<organism evidence="3 4">
    <name type="scientific">Clostridium tagluense</name>
    <dbReference type="NCBI Taxonomy" id="360422"/>
    <lineage>
        <taxon>Bacteria</taxon>
        <taxon>Bacillati</taxon>
        <taxon>Bacillota</taxon>
        <taxon>Clostridia</taxon>
        <taxon>Eubacteriales</taxon>
        <taxon>Clostridiaceae</taxon>
        <taxon>Clostridium</taxon>
    </lineage>
</organism>
<feature type="domain" description="Glycosyltransferase 2-like" evidence="1">
    <location>
        <begin position="4"/>
        <end position="171"/>
    </location>
</feature>
<dbReference type="CDD" id="cd02440">
    <property type="entry name" value="AdoMet_MTases"/>
    <property type="match status" value="1"/>
</dbReference>
<dbReference type="InterPro" id="IPR029063">
    <property type="entry name" value="SAM-dependent_MTases_sf"/>
</dbReference>
<dbReference type="SUPFAM" id="SSF53448">
    <property type="entry name" value="Nucleotide-diphospho-sugar transferases"/>
    <property type="match status" value="1"/>
</dbReference>
<dbReference type="InterPro" id="IPR001173">
    <property type="entry name" value="Glyco_trans_2-like"/>
</dbReference>
<dbReference type="Pfam" id="PF00535">
    <property type="entry name" value="Glycos_transf_2"/>
    <property type="match status" value="1"/>
</dbReference>
<dbReference type="CDD" id="cd04186">
    <property type="entry name" value="GT_2_like_c"/>
    <property type="match status" value="1"/>
</dbReference>
<evidence type="ECO:0000259" key="2">
    <source>
        <dbReference type="Pfam" id="PF13649"/>
    </source>
</evidence>
<dbReference type="PANTHER" id="PTHR43179">
    <property type="entry name" value="RHAMNOSYLTRANSFERASE WBBL"/>
    <property type="match status" value="1"/>
</dbReference>
<gene>
    <name evidence="3" type="ORF">Ctaglu_03310</name>
</gene>
<dbReference type="Gene3D" id="3.90.550.10">
    <property type="entry name" value="Spore Coat Polysaccharide Biosynthesis Protein SpsA, Chain A"/>
    <property type="match status" value="1"/>
</dbReference>
<comment type="caution">
    <text evidence="3">The sequence shown here is derived from an EMBL/GenBank/DDBJ whole genome shotgun (WGS) entry which is preliminary data.</text>
</comment>